<reference evidence="1 2" key="1">
    <citation type="submission" date="2020-02" db="EMBL/GenBank/DDBJ databases">
        <title>Comparative genomics of sulfur disproportionating microorganisms.</title>
        <authorList>
            <person name="Ward L.M."/>
            <person name="Bertran E."/>
            <person name="Johnston D.T."/>
        </authorList>
    </citation>
    <scope>NUCLEOTIDE SEQUENCE [LARGE SCALE GENOMIC DNA]</scope>
    <source>
        <strain evidence="1 2">DSM 100025</strain>
    </source>
</reference>
<comment type="caution">
    <text evidence="1">The sequence shown here is derived from an EMBL/GenBank/DDBJ whole genome shotgun (WGS) entry which is preliminary data.</text>
</comment>
<dbReference type="EMBL" id="JAAGRR010000033">
    <property type="protein sequence ID" value="NDY42080.1"/>
    <property type="molecule type" value="Genomic_DNA"/>
</dbReference>
<dbReference type="Pfam" id="PF05164">
    <property type="entry name" value="ZapA"/>
    <property type="match status" value="1"/>
</dbReference>
<dbReference type="InterPro" id="IPR036192">
    <property type="entry name" value="Cell_div_ZapA-like_sf"/>
</dbReference>
<evidence type="ECO:0000313" key="2">
    <source>
        <dbReference type="Proteomes" id="UP000469346"/>
    </source>
</evidence>
<accession>A0A6N9TNS3</accession>
<name>A0A6N9TNS3_DISTH</name>
<keyword evidence="1" id="KW-0132">Cell division</keyword>
<keyword evidence="2" id="KW-1185">Reference proteome</keyword>
<evidence type="ECO:0000313" key="1">
    <source>
        <dbReference type="EMBL" id="NDY42080.1"/>
    </source>
</evidence>
<dbReference type="AlphaFoldDB" id="A0A6N9TNS3"/>
<dbReference type="GO" id="GO:0051301">
    <property type="term" value="P:cell division"/>
    <property type="evidence" value="ECO:0007669"/>
    <property type="project" value="UniProtKB-KW"/>
</dbReference>
<protein>
    <submittedName>
        <fullName evidence="1">Cell division protein ZapA</fullName>
    </submittedName>
</protein>
<proteinExistence type="predicted"/>
<sequence>MPDGRPADPGTVVLELFGQVYHLRAEAEDVDIREVVAHVREKVAEQERLHPGLPPHKLMVLTVLTLAKELVQVRARAERLEAVVSDKARHLAAQIDAVVKVTETAK</sequence>
<dbReference type="InterPro" id="IPR007838">
    <property type="entry name" value="Cell_div_ZapA-like"/>
</dbReference>
<keyword evidence="1" id="KW-0131">Cell cycle</keyword>
<dbReference type="RefSeq" id="WP_163298228.1">
    <property type="nucleotide sequence ID" value="NZ_JAAGRR010000033.1"/>
</dbReference>
<organism evidence="1 2">
    <name type="scientific">Dissulfurirhabdus thermomarina</name>
    <dbReference type="NCBI Taxonomy" id="1765737"/>
    <lineage>
        <taxon>Bacteria</taxon>
        <taxon>Deltaproteobacteria</taxon>
        <taxon>Dissulfurirhabdaceae</taxon>
        <taxon>Dissulfurirhabdus</taxon>
    </lineage>
</organism>
<gene>
    <name evidence="1" type="ORF">G3N55_04355</name>
</gene>
<dbReference type="Proteomes" id="UP000469346">
    <property type="component" value="Unassembled WGS sequence"/>
</dbReference>
<dbReference type="SUPFAM" id="SSF102829">
    <property type="entry name" value="Cell division protein ZapA-like"/>
    <property type="match status" value="1"/>
</dbReference>